<comment type="similarity">
    <text evidence="1">Belongs to the peptidase S13 family.</text>
</comment>
<dbReference type="GO" id="GO:0000270">
    <property type="term" value="P:peptidoglycan metabolic process"/>
    <property type="evidence" value="ECO:0007669"/>
    <property type="project" value="TreeGrafter"/>
</dbReference>
<accession>A0A7Y9F0U9</accession>
<evidence type="ECO:0000313" key="5">
    <source>
        <dbReference type="Proteomes" id="UP000516957"/>
    </source>
</evidence>
<evidence type="ECO:0000256" key="3">
    <source>
        <dbReference type="SAM" id="MobiDB-lite"/>
    </source>
</evidence>
<keyword evidence="4" id="KW-0645">Protease</keyword>
<dbReference type="NCBIfam" id="TIGR00666">
    <property type="entry name" value="PBP4"/>
    <property type="match status" value="1"/>
</dbReference>
<dbReference type="GO" id="GO:0009002">
    <property type="term" value="F:serine-type D-Ala-D-Ala carboxypeptidase activity"/>
    <property type="evidence" value="ECO:0007669"/>
    <property type="project" value="UniProtKB-EC"/>
</dbReference>
<protein>
    <submittedName>
        <fullName evidence="4">D-alanyl-D-alanine carboxypeptidase/D-alanyl-D-alanine-endopeptidase (Penicillin-binding protein 4)</fullName>
        <ecNumber evidence="4">3.4.16.4</ecNumber>
        <ecNumber evidence="4">3.4.21.-</ecNumber>
    </submittedName>
</protein>
<dbReference type="EC" id="3.4.21.-" evidence="4"/>
<dbReference type="PANTHER" id="PTHR30023">
    <property type="entry name" value="D-ALANYL-D-ALANINE CARBOXYPEPTIDASE"/>
    <property type="match status" value="1"/>
</dbReference>
<keyword evidence="4" id="KW-0121">Carboxypeptidase</keyword>
<dbReference type="EC" id="3.4.16.4" evidence="4"/>
<proteinExistence type="inferred from homology"/>
<dbReference type="Gene3D" id="3.40.710.10">
    <property type="entry name" value="DD-peptidase/beta-lactamase superfamily"/>
    <property type="match status" value="1"/>
</dbReference>
<dbReference type="InterPro" id="IPR000667">
    <property type="entry name" value="Peptidase_S13"/>
</dbReference>
<evidence type="ECO:0000313" key="4">
    <source>
        <dbReference type="EMBL" id="NYD57468.1"/>
    </source>
</evidence>
<keyword evidence="5" id="KW-1185">Reference proteome</keyword>
<name>A0A7Y9F0U9_9ACTN</name>
<keyword evidence="2 4" id="KW-0378">Hydrolase</keyword>
<gene>
    <name evidence="4" type="ORF">BKA08_001706</name>
</gene>
<sequence>MARRDPRHSPATPRDDAGRAATWLVLLLVLALAAGAAAWRLDLVDPARERLESLRERVLGDEEEPDPSTDPAAVPLPEGLSLPALTDPAEVAEALDPATAGELSPTAVRRALQQRLGDDRLGRRVSVAVAGASGAPAYEKGAALVPASTTKLLTSVAALETIEPGTTFRTTTVLRGDRLVVVGGGDPFLMRAPDEPGTASVPARADITTLARLSAAELREQGVRRVRVGYDDRLFSGPAFNPRWPDTYVGDVVAPITALWVDQGRPETGYGRVADPAAVAAQVFADALAAEGVRVQGAPAAVRGRGEEVAAVESAPVDDVVDRLLQVSDNEATEVLLRHVGLATGGAGSFVDGVRGVETVLERLGVPAPQRLYDGSGLSRENLIAPETLVGLLQAVLGAEADDPVRAVLGGLPVAGFSGSLTFRFDDAPAAAVGSVRAKTGTLSGVSSLAGTAVSRDGVPMVFALMLDRVGEVDEAYAQAALDSAAAALAACRCARGGSAAAGR</sequence>
<dbReference type="PANTHER" id="PTHR30023:SF0">
    <property type="entry name" value="PENICILLIN-SENSITIVE CARBOXYPEPTIDASE A"/>
    <property type="match status" value="1"/>
</dbReference>
<comment type="caution">
    <text evidence="4">The sequence shown here is derived from an EMBL/GenBank/DDBJ whole genome shotgun (WGS) entry which is preliminary data.</text>
</comment>
<evidence type="ECO:0000256" key="2">
    <source>
        <dbReference type="ARBA" id="ARBA00022801"/>
    </source>
</evidence>
<dbReference type="SUPFAM" id="SSF56601">
    <property type="entry name" value="beta-lactamase/transpeptidase-like"/>
    <property type="match status" value="1"/>
</dbReference>
<reference evidence="4 5" key="1">
    <citation type="submission" date="2020-07" db="EMBL/GenBank/DDBJ databases">
        <title>Sequencing the genomes of 1000 actinobacteria strains.</title>
        <authorList>
            <person name="Klenk H.-P."/>
        </authorList>
    </citation>
    <scope>NUCLEOTIDE SEQUENCE [LARGE SCALE GENOMIC DNA]</scope>
    <source>
        <strain evidence="4 5">DSM 18965</strain>
    </source>
</reference>
<dbReference type="RefSeq" id="WP_179615225.1">
    <property type="nucleotide sequence ID" value="NZ_CP059163.1"/>
</dbReference>
<dbReference type="InterPro" id="IPR012338">
    <property type="entry name" value="Beta-lactam/transpept-like"/>
</dbReference>
<dbReference type="PRINTS" id="PR00922">
    <property type="entry name" value="DADACBPTASE3"/>
</dbReference>
<organism evidence="4 5">
    <name type="scientific">Nocardioides marinisabuli</name>
    <dbReference type="NCBI Taxonomy" id="419476"/>
    <lineage>
        <taxon>Bacteria</taxon>
        <taxon>Bacillati</taxon>
        <taxon>Actinomycetota</taxon>
        <taxon>Actinomycetes</taxon>
        <taxon>Propionibacteriales</taxon>
        <taxon>Nocardioidaceae</taxon>
        <taxon>Nocardioides</taxon>
    </lineage>
</organism>
<feature type="region of interest" description="Disordered" evidence="3">
    <location>
        <begin position="56"/>
        <end position="82"/>
    </location>
</feature>
<dbReference type="Proteomes" id="UP000516957">
    <property type="component" value="Unassembled WGS sequence"/>
</dbReference>
<dbReference type="Pfam" id="PF02113">
    <property type="entry name" value="Peptidase_S13"/>
    <property type="match status" value="2"/>
</dbReference>
<dbReference type="AlphaFoldDB" id="A0A7Y9F0U9"/>
<dbReference type="EMBL" id="JACCBE010000001">
    <property type="protein sequence ID" value="NYD57468.1"/>
    <property type="molecule type" value="Genomic_DNA"/>
</dbReference>
<evidence type="ECO:0000256" key="1">
    <source>
        <dbReference type="ARBA" id="ARBA00006096"/>
    </source>
</evidence>
<dbReference type="Gene3D" id="3.50.80.20">
    <property type="entry name" value="D-Ala-D-Ala carboxypeptidase C, peptidase S13"/>
    <property type="match status" value="1"/>
</dbReference>
<dbReference type="GO" id="GO:0006508">
    <property type="term" value="P:proteolysis"/>
    <property type="evidence" value="ECO:0007669"/>
    <property type="project" value="InterPro"/>
</dbReference>